<evidence type="ECO:0000313" key="3">
    <source>
        <dbReference type="EMBL" id="MDE8035163.1"/>
    </source>
</evidence>
<dbReference type="SMART" id="SM00278">
    <property type="entry name" value="HhH1"/>
    <property type="match status" value="2"/>
</dbReference>
<feature type="signal peptide" evidence="1">
    <location>
        <begin position="1"/>
        <end position="22"/>
    </location>
</feature>
<dbReference type="RefSeq" id="WP_275218135.1">
    <property type="nucleotide sequence ID" value="NZ_JAPHVQ010000007.1"/>
</dbReference>
<proteinExistence type="predicted"/>
<evidence type="ECO:0000259" key="2">
    <source>
        <dbReference type="SMART" id="SM00278"/>
    </source>
</evidence>
<dbReference type="InterPro" id="IPR010994">
    <property type="entry name" value="RuvA_2-like"/>
</dbReference>
<dbReference type="InterPro" id="IPR003583">
    <property type="entry name" value="Hlx-hairpin-Hlx_DNA-bd_motif"/>
</dbReference>
<keyword evidence="4" id="KW-1185">Reference proteome</keyword>
<dbReference type="AlphaFoldDB" id="A0A9X4G4V3"/>
<dbReference type="Gene3D" id="1.10.150.320">
    <property type="entry name" value="Photosystem II 12 kDa extrinsic protein"/>
    <property type="match status" value="1"/>
</dbReference>
<name>A0A9X4G4V3_ACTEU</name>
<accession>A0A9X4G4V3</accession>
<dbReference type="PANTHER" id="PTHR21180">
    <property type="entry name" value="ENDONUCLEASE/EXONUCLEASE/PHOSPHATASE FAMILY DOMAIN-CONTAINING PROTEIN 1"/>
    <property type="match status" value="1"/>
</dbReference>
<dbReference type="Pfam" id="PF12836">
    <property type="entry name" value="HHH_3"/>
    <property type="match status" value="1"/>
</dbReference>
<comment type="caution">
    <text evidence="3">The sequence shown here is derived from an EMBL/GenBank/DDBJ whole genome shotgun (WGS) entry which is preliminary data.</text>
</comment>
<organism evidence="3 4">
    <name type="scientific">Actinobacillus equuli subsp. equuli</name>
    <dbReference type="NCBI Taxonomy" id="202947"/>
    <lineage>
        <taxon>Bacteria</taxon>
        <taxon>Pseudomonadati</taxon>
        <taxon>Pseudomonadota</taxon>
        <taxon>Gammaproteobacteria</taxon>
        <taxon>Pasteurellales</taxon>
        <taxon>Pasteurellaceae</taxon>
        <taxon>Actinobacillus</taxon>
    </lineage>
</organism>
<keyword evidence="1" id="KW-0732">Signal</keyword>
<dbReference type="Proteomes" id="UP001142444">
    <property type="component" value="Unassembled WGS sequence"/>
</dbReference>
<feature type="domain" description="Helix-hairpin-helix DNA-binding motif class 1" evidence="2">
    <location>
        <begin position="155"/>
        <end position="174"/>
    </location>
</feature>
<reference evidence="3" key="2">
    <citation type="journal article" date="2023" name="Pathogens">
        <title>Pathological Features and Genomic Characterization of an Actinobacillus equuli subsp. equuli Bearing Unique Virulence-Associated Genes from an Adult Horse with Pleuropneumonia.</title>
        <authorList>
            <person name="Kamali M."/>
            <person name="Carossino M."/>
            <person name="Del Piero F."/>
            <person name="Peak L."/>
            <person name="Mitchell M.S."/>
            <person name="Willette J."/>
            <person name="Baker R."/>
            <person name="Li F."/>
            <person name="Kenez A."/>
            <person name="Balasuriya U.B.R."/>
            <person name="Go Y.Y."/>
        </authorList>
    </citation>
    <scope>NUCLEOTIDE SEQUENCE</scope>
    <source>
        <strain evidence="3">4524</strain>
    </source>
</reference>
<sequence>MKSLKTLLALGVAMAVSATSFAETGNPLTAVKDNAKSAVTNQVTQVKSSVANKAPTAKETLAAAKTQVTDKVAATKESLAKAKASAADKVTNAKEALNTSKVSKANALDDVKASTKEKVREVKTQAAEKTTVAAKTSTVKVPAAKKVNVNMADAKTLQTISGIGEVKAQAIIDYRNKVGKIKNAAELSNISGIGEATIQKVVPYLSF</sequence>
<dbReference type="GO" id="GO:0015627">
    <property type="term" value="C:type II protein secretion system complex"/>
    <property type="evidence" value="ECO:0007669"/>
    <property type="project" value="TreeGrafter"/>
</dbReference>
<evidence type="ECO:0000256" key="1">
    <source>
        <dbReference type="SAM" id="SignalP"/>
    </source>
</evidence>
<protein>
    <submittedName>
        <fullName evidence="3">Helix-hairpin-helix domain-containing protein</fullName>
    </submittedName>
</protein>
<dbReference type="GO" id="GO:0006281">
    <property type="term" value="P:DNA repair"/>
    <property type="evidence" value="ECO:0007669"/>
    <property type="project" value="InterPro"/>
</dbReference>
<dbReference type="NCBIfam" id="TIGR00426">
    <property type="entry name" value="competence protein ComEA helix-hairpin-helix repeat region"/>
    <property type="match status" value="1"/>
</dbReference>
<dbReference type="SUPFAM" id="SSF47781">
    <property type="entry name" value="RuvA domain 2-like"/>
    <property type="match status" value="1"/>
</dbReference>
<dbReference type="InterPro" id="IPR004509">
    <property type="entry name" value="Competence_ComEA_HhH"/>
</dbReference>
<reference evidence="3" key="1">
    <citation type="submission" date="2022-11" db="EMBL/GenBank/DDBJ databases">
        <authorList>
            <person name="Kamali M."/>
            <person name="Peak L."/>
            <person name="Go Y.Y."/>
            <person name="Balasuriya U.B.R."/>
            <person name="Carossino M."/>
        </authorList>
    </citation>
    <scope>NUCLEOTIDE SEQUENCE</scope>
    <source>
        <strain evidence="3">4524</strain>
    </source>
</reference>
<feature type="chain" id="PRO_5040759006" evidence="1">
    <location>
        <begin position="23"/>
        <end position="207"/>
    </location>
</feature>
<dbReference type="GO" id="GO:0015628">
    <property type="term" value="P:protein secretion by the type II secretion system"/>
    <property type="evidence" value="ECO:0007669"/>
    <property type="project" value="TreeGrafter"/>
</dbReference>
<dbReference type="InterPro" id="IPR051675">
    <property type="entry name" value="Endo/Exo/Phosphatase_dom_1"/>
</dbReference>
<dbReference type="GO" id="GO:0003677">
    <property type="term" value="F:DNA binding"/>
    <property type="evidence" value="ECO:0007669"/>
    <property type="project" value="InterPro"/>
</dbReference>
<gene>
    <name evidence="3" type="ORF">OQ257_08295</name>
</gene>
<evidence type="ECO:0000313" key="4">
    <source>
        <dbReference type="Proteomes" id="UP001142444"/>
    </source>
</evidence>
<dbReference type="PANTHER" id="PTHR21180:SF32">
    <property type="entry name" value="ENDONUCLEASE_EXONUCLEASE_PHOSPHATASE FAMILY DOMAIN-CONTAINING PROTEIN 1"/>
    <property type="match status" value="1"/>
</dbReference>
<dbReference type="EMBL" id="JAPHVQ010000007">
    <property type="protein sequence ID" value="MDE8035163.1"/>
    <property type="molecule type" value="Genomic_DNA"/>
</dbReference>
<feature type="domain" description="Helix-hairpin-helix DNA-binding motif class 1" evidence="2">
    <location>
        <begin position="185"/>
        <end position="204"/>
    </location>
</feature>